<dbReference type="GO" id="GO:0019700">
    <property type="term" value="P:organic phosphonate catabolic process"/>
    <property type="evidence" value="ECO:0007669"/>
    <property type="project" value="InterPro"/>
</dbReference>
<dbReference type="SUPFAM" id="SSF51556">
    <property type="entry name" value="Metallo-dependent hydrolases"/>
    <property type="match status" value="1"/>
</dbReference>
<dbReference type="HOGENOM" id="CLU_060303_1_0_3"/>
<dbReference type="PANTHER" id="PTHR43135">
    <property type="entry name" value="ALPHA-D-RIBOSE 1-METHYLPHOSPHONATE 5-TRIPHOSPHATE DIPHOSPHATASE"/>
    <property type="match status" value="1"/>
</dbReference>
<feature type="domain" description="Amidohydrolase-related" evidence="1">
    <location>
        <begin position="58"/>
        <end position="384"/>
    </location>
</feature>
<reference evidence="3" key="1">
    <citation type="journal article" date="2011" name="MBio">
        <title>Novel metabolic attributes of the genus Cyanothece, comprising a group of unicellular nitrogen-fixing Cyanobacteria.</title>
        <authorList>
            <person name="Bandyopadhyay A."/>
            <person name="Elvitigala T."/>
            <person name="Welsh E."/>
            <person name="Stockel J."/>
            <person name="Liberton M."/>
            <person name="Min H."/>
            <person name="Sherman L.A."/>
            <person name="Pakrasi H.B."/>
        </authorList>
    </citation>
    <scope>NUCLEOTIDE SEQUENCE [LARGE SCALE GENOMIC DNA]</scope>
    <source>
        <strain evidence="3">PCC 8801</strain>
    </source>
</reference>
<keyword evidence="2" id="KW-0378">Hydrolase</keyword>
<dbReference type="STRING" id="41431.PCC8801_3856"/>
<dbReference type="InterPro" id="IPR006680">
    <property type="entry name" value="Amidohydro-rel"/>
</dbReference>
<dbReference type="InterPro" id="IPR032466">
    <property type="entry name" value="Metal_Hydrolase"/>
</dbReference>
<proteinExistence type="predicted"/>
<evidence type="ECO:0000313" key="3">
    <source>
        <dbReference type="Proteomes" id="UP000008204"/>
    </source>
</evidence>
<dbReference type="KEGG" id="cyp:PCC8801_3856"/>
<dbReference type="NCBIfam" id="NF011987">
    <property type="entry name" value="PRK15446.2-3"/>
    <property type="match status" value="1"/>
</dbReference>
<dbReference type="PANTHER" id="PTHR43135:SF3">
    <property type="entry name" value="ALPHA-D-RIBOSE 1-METHYLPHOSPHONATE 5-TRIPHOSPHATE DIPHOSPHATASE"/>
    <property type="match status" value="1"/>
</dbReference>
<dbReference type="eggNOG" id="COG3454">
    <property type="taxonomic scope" value="Bacteria"/>
</dbReference>
<dbReference type="Gene3D" id="3.20.20.140">
    <property type="entry name" value="Metal-dependent hydrolases"/>
    <property type="match status" value="1"/>
</dbReference>
<dbReference type="Gene3D" id="2.30.40.10">
    <property type="entry name" value="Urease, subunit C, domain 1"/>
    <property type="match status" value="1"/>
</dbReference>
<dbReference type="AlphaFoldDB" id="B7K499"/>
<dbReference type="InterPro" id="IPR011059">
    <property type="entry name" value="Metal-dep_hydrolase_composite"/>
</dbReference>
<name>B7K499_RIPO1</name>
<accession>B7K499</accession>
<gene>
    <name evidence="2" type="ordered locus">PCC8801_3856</name>
</gene>
<sequence length="388" mass="43082">MQPLKTSKIALQGANVLTPNGWVDDATVLVQDGRFISIDQDPKPTGYVALDVSGLLMLPGIVDIHGDAFERIIVPRPGVNIPLAMAMVENDRNLLASGITTFYYSITDSFEPGLRSRDMARQLINFIMGEERKALTCESYIHLRHEQCNIAHYQELVDWLETGKIQLLSLNDHVPYSMTETALDRYTKGVKKRTKLSEHEIQELITNAITYKDRGLEQVEKLVKFAHEVGVTLASHDDDSEEKVNLSATRKVAIAEFPATIDLAAKSRDYGASVLMGAPNFVRGGSHVGYMSVEAATKAEVLDCLCSDYHYPSMFYVPFKMAEIGLTSFENAWKFVSENPAKAANIGHIKGSIAPNYQADFLLVSPDNYLPNAIKSVYINGQEVAKYQ</sequence>
<dbReference type="SUPFAM" id="SSF51338">
    <property type="entry name" value="Composite domain of metallo-dependent hydrolases"/>
    <property type="match status" value="1"/>
</dbReference>
<keyword evidence="3" id="KW-1185">Reference proteome</keyword>
<dbReference type="InterPro" id="IPR012696">
    <property type="entry name" value="PhnM"/>
</dbReference>
<dbReference type="GO" id="GO:0016810">
    <property type="term" value="F:hydrolase activity, acting on carbon-nitrogen (but not peptide) bonds"/>
    <property type="evidence" value="ECO:0007669"/>
    <property type="project" value="InterPro"/>
</dbReference>
<dbReference type="RefSeq" id="WP_012597062.1">
    <property type="nucleotide sequence ID" value="NC_011726.1"/>
</dbReference>
<dbReference type="EMBL" id="CP001287">
    <property type="protein sequence ID" value="ACK67805.1"/>
    <property type="molecule type" value="Genomic_DNA"/>
</dbReference>
<dbReference type="NCBIfam" id="NF011990">
    <property type="entry name" value="PRK15446.2-6"/>
    <property type="match status" value="1"/>
</dbReference>
<evidence type="ECO:0000313" key="2">
    <source>
        <dbReference type="EMBL" id="ACK67805.1"/>
    </source>
</evidence>
<dbReference type="InterPro" id="IPR051781">
    <property type="entry name" value="Metallo-dep_Hydrolase"/>
</dbReference>
<dbReference type="Proteomes" id="UP000008204">
    <property type="component" value="Chromosome"/>
</dbReference>
<dbReference type="PIRSF" id="PIRSF038971">
    <property type="entry name" value="PhnM"/>
    <property type="match status" value="1"/>
</dbReference>
<evidence type="ECO:0000259" key="1">
    <source>
        <dbReference type="Pfam" id="PF01979"/>
    </source>
</evidence>
<protein>
    <submittedName>
        <fullName evidence="2">Amidohydrolase 3</fullName>
    </submittedName>
</protein>
<dbReference type="Pfam" id="PF01979">
    <property type="entry name" value="Amidohydro_1"/>
    <property type="match status" value="1"/>
</dbReference>
<organism evidence="2 3">
    <name type="scientific">Rippkaea orientalis (strain PCC 8801 / RF-1)</name>
    <name type="common">Cyanothece sp. (strain PCC 8801)</name>
    <dbReference type="NCBI Taxonomy" id="41431"/>
    <lineage>
        <taxon>Bacteria</taxon>
        <taxon>Bacillati</taxon>
        <taxon>Cyanobacteriota</taxon>
        <taxon>Cyanophyceae</taxon>
        <taxon>Oscillatoriophycideae</taxon>
        <taxon>Chroococcales</taxon>
        <taxon>Aphanothecaceae</taxon>
        <taxon>Rippkaea</taxon>
        <taxon>Rippkaea orientalis</taxon>
    </lineage>
</organism>
<dbReference type="OrthoDB" id="9776488at2"/>